<comment type="caution">
    <text evidence="3">The sequence shown here is derived from an EMBL/GenBank/DDBJ whole genome shotgun (WGS) entry which is preliminary data.</text>
</comment>
<dbReference type="Proteomes" id="UP000789390">
    <property type="component" value="Unassembled WGS sequence"/>
</dbReference>
<dbReference type="EMBL" id="CAKKLH010000015">
    <property type="protein sequence ID" value="CAH0099251.1"/>
    <property type="molecule type" value="Genomic_DNA"/>
</dbReference>
<dbReference type="InterPro" id="IPR036691">
    <property type="entry name" value="Endo/exonu/phosph_ase_sf"/>
</dbReference>
<reference evidence="3" key="1">
    <citation type="submission" date="2021-11" db="EMBL/GenBank/DDBJ databases">
        <authorList>
            <person name="Schell T."/>
        </authorList>
    </citation>
    <scope>NUCLEOTIDE SEQUENCE</scope>
    <source>
        <strain evidence="3">M5</strain>
    </source>
</reference>
<dbReference type="InterPro" id="IPR005135">
    <property type="entry name" value="Endo/exonuclease/phosphatase"/>
</dbReference>
<dbReference type="SUPFAM" id="SSF56219">
    <property type="entry name" value="DNase I-like"/>
    <property type="match status" value="1"/>
</dbReference>
<dbReference type="OrthoDB" id="6381896at2759"/>
<sequence length="479" mass="53984">MFRRYSREELMSFNRLAPPSIPHSRFIRLRLSGLCLFRPTKRPNKRRRRTDQKQHHPLPTAKLCLLNARSIVNKIEALNELVLDTQPDILAITETWLTPTNGDRELAACCPSGFSAVHQPRASRRGGGVAVIFKSTISVRRHSHPTFISFELIDCSLSFHPIAIRLLVVYRPPASSHSVFRDEFSSLLEQITLTNEKFPIVGDFNLSIRDKPDDTAQQFLDSTEVFGLSQLVTSATHEGGSILDLVFTRPSDVLVRDTSVLGFFSDHRPVLVSLSCRSPRFPSATISFRRLRGIDSGAFVHDIERLNLITDPSDALDCLVAQYNDGLRSLIDKHAPVVTKNVVLRPSAPWITEATRLTKRAKRRAERTWLKRRLTVHLELYRDKRRQHNYLLASERTSYVSAKVADCRGDSRKLFSLVNSRMGTQTTRAAPNTVSDAAAAAELANFFETKVWLSGNFPGNQMSQPRSPIRCRAHNGVPG</sequence>
<protein>
    <recommendedName>
        <fullName evidence="2">Endonuclease/exonuclease/phosphatase domain-containing protein</fullName>
    </recommendedName>
</protein>
<evidence type="ECO:0000256" key="1">
    <source>
        <dbReference type="SAM" id="MobiDB-lite"/>
    </source>
</evidence>
<accession>A0A8J2WCP8</accession>
<feature type="region of interest" description="Disordered" evidence="1">
    <location>
        <begin position="458"/>
        <end position="479"/>
    </location>
</feature>
<name>A0A8J2WCP8_9CRUS</name>
<dbReference type="PANTHER" id="PTHR46670">
    <property type="entry name" value="ENDO/EXONUCLEASE/PHOSPHATASE DOMAIN-CONTAINING PROTEIN"/>
    <property type="match status" value="1"/>
</dbReference>
<organism evidence="3 4">
    <name type="scientific">Daphnia galeata</name>
    <dbReference type="NCBI Taxonomy" id="27404"/>
    <lineage>
        <taxon>Eukaryota</taxon>
        <taxon>Metazoa</taxon>
        <taxon>Ecdysozoa</taxon>
        <taxon>Arthropoda</taxon>
        <taxon>Crustacea</taxon>
        <taxon>Branchiopoda</taxon>
        <taxon>Diplostraca</taxon>
        <taxon>Cladocera</taxon>
        <taxon>Anomopoda</taxon>
        <taxon>Daphniidae</taxon>
        <taxon>Daphnia</taxon>
    </lineage>
</organism>
<dbReference type="GO" id="GO:0003824">
    <property type="term" value="F:catalytic activity"/>
    <property type="evidence" value="ECO:0007669"/>
    <property type="project" value="InterPro"/>
</dbReference>
<dbReference type="Gene3D" id="3.60.10.10">
    <property type="entry name" value="Endonuclease/exonuclease/phosphatase"/>
    <property type="match status" value="1"/>
</dbReference>
<dbReference type="Pfam" id="PF03372">
    <property type="entry name" value="Exo_endo_phos"/>
    <property type="match status" value="1"/>
</dbReference>
<dbReference type="AlphaFoldDB" id="A0A8J2WCP8"/>
<keyword evidence="4" id="KW-1185">Reference proteome</keyword>
<evidence type="ECO:0000313" key="4">
    <source>
        <dbReference type="Proteomes" id="UP000789390"/>
    </source>
</evidence>
<evidence type="ECO:0000259" key="2">
    <source>
        <dbReference type="Pfam" id="PF03372"/>
    </source>
</evidence>
<dbReference type="PANTHER" id="PTHR46670:SF3">
    <property type="entry name" value="ENDONUCLEASE_EXONUCLEASE_PHOSPHATASE DOMAIN-CONTAINING PROTEIN"/>
    <property type="match status" value="1"/>
</dbReference>
<evidence type="ECO:0000313" key="3">
    <source>
        <dbReference type="EMBL" id="CAH0099251.1"/>
    </source>
</evidence>
<gene>
    <name evidence="3" type="ORF">DGAL_LOCUS1365</name>
</gene>
<proteinExistence type="predicted"/>
<feature type="domain" description="Endonuclease/exonuclease/phosphatase" evidence="2">
    <location>
        <begin position="72"/>
        <end position="267"/>
    </location>
</feature>